<reference evidence="2 3" key="1">
    <citation type="submission" date="2020-04" db="EMBL/GenBank/DDBJ databases">
        <title>Perkinsus olseni comparative genomics.</title>
        <authorList>
            <person name="Bogema D.R."/>
        </authorList>
    </citation>
    <scope>NUCLEOTIDE SEQUENCE [LARGE SCALE GENOMIC DNA]</scope>
    <source>
        <strain evidence="2">00978-12</strain>
    </source>
</reference>
<comment type="caution">
    <text evidence="2">The sequence shown here is derived from an EMBL/GenBank/DDBJ whole genome shotgun (WGS) entry which is preliminary data.</text>
</comment>
<protein>
    <submittedName>
        <fullName evidence="2">Uncharacterized protein</fullName>
    </submittedName>
</protein>
<dbReference type="OrthoDB" id="458908at2759"/>
<evidence type="ECO:0000313" key="3">
    <source>
        <dbReference type="Proteomes" id="UP000541610"/>
    </source>
</evidence>
<dbReference type="AlphaFoldDB" id="A0A7J6PIS5"/>
<gene>
    <name evidence="2" type="ORF">FOZ60_004911</name>
</gene>
<evidence type="ECO:0000256" key="1">
    <source>
        <dbReference type="SAM" id="MobiDB-lite"/>
    </source>
</evidence>
<name>A0A7J6PIS5_PEROL</name>
<evidence type="ECO:0000313" key="2">
    <source>
        <dbReference type="EMBL" id="KAF4695420.1"/>
    </source>
</evidence>
<accession>A0A7J6PIS5</accession>
<feature type="compositionally biased region" description="Basic and acidic residues" evidence="1">
    <location>
        <begin position="1"/>
        <end position="15"/>
    </location>
</feature>
<dbReference type="EMBL" id="JABANP010000021">
    <property type="protein sequence ID" value="KAF4695420.1"/>
    <property type="molecule type" value="Genomic_DNA"/>
</dbReference>
<proteinExistence type="predicted"/>
<dbReference type="Proteomes" id="UP000541610">
    <property type="component" value="Unassembled WGS sequence"/>
</dbReference>
<feature type="compositionally biased region" description="Polar residues" evidence="1">
    <location>
        <begin position="34"/>
        <end position="46"/>
    </location>
</feature>
<feature type="region of interest" description="Disordered" evidence="1">
    <location>
        <begin position="1"/>
        <end position="67"/>
    </location>
</feature>
<organism evidence="2 3">
    <name type="scientific">Perkinsus olseni</name>
    <name type="common">Perkinsus atlanticus</name>
    <dbReference type="NCBI Taxonomy" id="32597"/>
    <lineage>
        <taxon>Eukaryota</taxon>
        <taxon>Sar</taxon>
        <taxon>Alveolata</taxon>
        <taxon>Perkinsozoa</taxon>
        <taxon>Perkinsea</taxon>
        <taxon>Perkinsida</taxon>
        <taxon>Perkinsidae</taxon>
        <taxon>Perkinsus</taxon>
    </lineage>
</organism>
<feature type="compositionally biased region" description="Low complexity" evidence="1">
    <location>
        <begin position="47"/>
        <end position="67"/>
    </location>
</feature>
<sequence>MNHDNENEGTGDNREIAIQTAEVTPPGTAPRPLTPNSGGDPSSGSHSTAPPNASAQTSATSNSSTTPNVFLPGLRDFFVPVPEKFANKPMDSIRDWFESYELYTYGNLYDDHSRARFLGAFLTGDPANVWKT</sequence>